<reference evidence="2" key="1">
    <citation type="submission" date="2020-07" db="EMBL/GenBank/DDBJ databases">
        <title>Draft Genome Sequence of a Deep-Sea Yeast, Naganishia (Cryptococcus) liquefaciens strain N6.</title>
        <authorList>
            <person name="Han Y.W."/>
            <person name="Kajitani R."/>
            <person name="Morimoto H."/>
            <person name="Parhat M."/>
            <person name="Tsubouchi H."/>
            <person name="Bakenova O."/>
            <person name="Ogata M."/>
            <person name="Argunhan B."/>
            <person name="Aoki R."/>
            <person name="Kajiwara S."/>
            <person name="Itoh T."/>
            <person name="Iwasaki H."/>
        </authorList>
    </citation>
    <scope>NUCLEOTIDE SEQUENCE</scope>
    <source>
        <strain evidence="2">N6</strain>
    </source>
</reference>
<feature type="region of interest" description="Disordered" evidence="1">
    <location>
        <begin position="284"/>
        <end position="318"/>
    </location>
</feature>
<comment type="caution">
    <text evidence="2">The sequence shown here is derived from an EMBL/GenBank/DDBJ whole genome shotgun (WGS) entry which is preliminary data.</text>
</comment>
<sequence>MLLRLVPTPTEANPQPPTILFTLPIPNQPYSAKGLPLPSQLLAHRSICLQQGIECSNILLGDKASWLFGVITEVTFITYAKQINIQMHDGSERWLELTSACMAQCDKVIEQVNLSFVPVPKDGTVSPMSPPMSPRPKASGSSFLETRRSSPSSLLMSLLSPLISSSSPSSTDVSAGSFAMQQARASHQGRPTSTMAMQRAVNPAKFHRRLARSMLVDTFRQFVLPCLKASLPSTYLYLTIESDLAKKREEWNTLQTEIEALLERAEYQRTATVATVLRRPSLGSRHNASSNFRRALANVPESSATAPTSRRSMSASSSASTVKADSITSLAPALYIATLPDYSELPATFRVPYATMHRRINDLSSHLASLVRLGDDLRSDQDQREEAEARELAKIEQKGIRRACSNGTIAPIHQHLRPTTPSSLRNCVFSEAESTTAVKLTKSTLPVEQDDEFAAGIQVRPISPALRQCSSFESPDDSDDSDDEELMRQHLASAFADFCISAPPALVYNRSVESLESEDGSPLPTPPLREDNEDDQIMYICPKTPRPASISQLPAAIFADSPSALCRLSLDSVEPLKLQSVQDEDNTDDVRHDEFLVDVVSGRRKSEGMPFPWTQQQARASVC</sequence>
<feature type="region of interest" description="Disordered" evidence="1">
    <location>
        <begin position="124"/>
        <end position="144"/>
    </location>
</feature>
<evidence type="ECO:0000256" key="1">
    <source>
        <dbReference type="SAM" id="MobiDB-lite"/>
    </source>
</evidence>
<gene>
    <name evidence="2" type="ORF">NliqN6_5295</name>
</gene>
<organism evidence="2 3">
    <name type="scientific">Naganishia liquefaciens</name>
    <dbReference type="NCBI Taxonomy" id="104408"/>
    <lineage>
        <taxon>Eukaryota</taxon>
        <taxon>Fungi</taxon>
        <taxon>Dikarya</taxon>
        <taxon>Basidiomycota</taxon>
        <taxon>Agaricomycotina</taxon>
        <taxon>Tremellomycetes</taxon>
        <taxon>Filobasidiales</taxon>
        <taxon>Filobasidiaceae</taxon>
        <taxon>Naganishia</taxon>
    </lineage>
</organism>
<keyword evidence="3" id="KW-1185">Reference proteome</keyword>
<dbReference type="EMBL" id="BLZA01000032">
    <property type="protein sequence ID" value="GHJ88893.1"/>
    <property type="molecule type" value="Genomic_DNA"/>
</dbReference>
<evidence type="ECO:0000313" key="3">
    <source>
        <dbReference type="Proteomes" id="UP000620104"/>
    </source>
</evidence>
<name>A0A8H3TXZ0_9TREE</name>
<accession>A0A8H3TXZ0</accession>
<dbReference type="Proteomes" id="UP000620104">
    <property type="component" value="Unassembled WGS sequence"/>
</dbReference>
<dbReference type="AlphaFoldDB" id="A0A8H3TXZ0"/>
<feature type="region of interest" description="Disordered" evidence="1">
    <location>
        <begin position="513"/>
        <end position="532"/>
    </location>
</feature>
<feature type="compositionally biased region" description="Low complexity" evidence="1">
    <location>
        <begin position="302"/>
        <end position="318"/>
    </location>
</feature>
<evidence type="ECO:0000313" key="2">
    <source>
        <dbReference type="EMBL" id="GHJ88893.1"/>
    </source>
</evidence>
<proteinExistence type="predicted"/>
<dbReference type="OrthoDB" id="3224257at2759"/>
<protein>
    <submittedName>
        <fullName evidence="2">Uncharacterized protein</fullName>
    </submittedName>
</protein>